<comment type="cofactor">
    <cofactor evidence="1">
        <name>Zn(2+)</name>
        <dbReference type="ChEBI" id="CHEBI:29105"/>
    </cofactor>
</comment>
<dbReference type="GO" id="GO:0016787">
    <property type="term" value="F:hydrolase activity"/>
    <property type="evidence" value="ECO:0007669"/>
    <property type="project" value="UniProtKB-KW"/>
</dbReference>
<name>A0A1B1YVK2_9GAMM</name>
<evidence type="ECO:0000256" key="4">
    <source>
        <dbReference type="ARBA" id="ARBA00022801"/>
    </source>
</evidence>
<keyword evidence="3" id="KW-0479">Metal-binding</keyword>
<dbReference type="SMART" id="SM00849">
    <property type="entry name" value="Lactamase_B"/>
    <property type="match status" value="1"/>
</dbReference>
<dbReference type="PANTHER" id="PTHR42978:SF2">
    <property type="entry name" value="102 KBASES UNSTABLE REGION: FROM 1 TO 119443"/>
    <property type="match status" value="1"/>
</dbReference>
<protein>
    <recommendedName>
        <fullName evidence="6">Metallo-beta-lactamase domain-containing protein</fullName>
    </recommendedName>
</protein>
<keyword evidence="8" id="KW-1185">Reference proteome</keyword>
<dbReference type="CDD" id="cd07729">
    <property type="entry name" value="AHL_lactonase_MBL-fold"/>
    <property type="match status" value="1"/>
</dbReference>
<keyword evidence="5" id="KW-0862">Zinc</keyword>
<evidence type="ECO:0000313" key="8">
    <source>
        <dbReference type="Proteomes" id="UP000092952"/>
    </source>
</evidence>
<evidence type="ECO:0000256" key="5">
    <source>
        <dbReference type="ARBA" id="ARBA00022833"/>
    </source>
</evidence>
<feature type="domain" description="Metallo-beta-lactamase" evidence="6">
    <location>
        <begin position="45"/>
        <end position="252"/>
    </location>
</feature>
<dbReference type="InterPro" id="IPR036866">
    <property type="entry name" value="RibonucZ/Hydroxyglut_hydro"/>
</dbReference>
<evidence type="ECO:0000256" key="1">
    <source>
        <dbReference type="ARBA" id="ARBA00001947"/>
    </source>
</evidence>
<dbReference type="GO" id="GO:0046872">
    <property type="term" value="F:metal ion binding"/>
    <property type="evidence" value="ECO:0007669"/>
    <property type="project" value="UniProtKB-KW"/>
</dbReference>
<dbReference type="AlphaFoldDB" id="A0A1B1YVK2"/>
<dbReference type="Gene3D" id="3.60.15.10">
    <property type="entry name" value="Ribonuclease Z/Hydroxyacylglutathione hydrolase-like"/>
    <property type="match status" value="1"/>
</dbReference>
<gene>
    <name evidence="7" type="ORF">PG2T_12565</name>
</gene>
<sequence>MRGIKIRPLHHGNMHADLELLVTGHPDLMLTKTSHVKNKVWCEVPSFTFLIDHPDGRILFDASIHRHWEDQWLPEYKALAPYDDYTEEQLLENTLKRNKLGPEDIDYVFLSHLHVDHAGNAKLWNTCPSTKILVHQDEYAAAANMPRDEHFFLRCDYDVPGLRFTTLGGDTEILKDVHAISAPGHTAGTMALMVHLEHAGTVILTSDACYMKDSYDHETGSIISNDLVRWKHSLHKLKMLARAHNACVMPGHDHKLCHEGETPLRDEPRLRVGGSYD</sequence>
<dbReference type="InParanoid" id="A0A1B1YVK2"/>
<dbReference type="Proteomes" id="UP000092952">
    <property type="component" value="Chromosome"/>
</dbReference>
<proteinExistence type="inferred from homology"/>
<dbReference type="PANTHER" id="PTHR42978">
    <property type="entry name" value="QUORUM-QUENCHING LACTONASE YTNP-RELATED-RELATED"/>
    <property type="match status" value="1"/>
</dbReference>
<keyword evidence="4" id="KW-0378">Hydrolase</keyword>
<accession>A0A1B1YVK2</accession>
<comment type="similarity">
    <text evidence="2">Belongs to the metallo-beta-lactamase superfamily.</text>
</comment>
<organism evidence="7 8">
    <name type="scientific">Immundisolibacter cernigliae</name>
    <dbReference type="NCBI Taxonomy" id="1810504"/>
    <lineage>
        <taxon>Bacteria</taxon>
        <taxon>Pseudomonadati</taxon>
        <taxon>Pseudomonadota</taxon>
        <taxon>Gammaproteobacteria</taxon>
        <taxon>Immundisolibacterales</taxon>
        <taxon>Immundisolibacteraceae</taxon>
        <taxon>Immundisolibacter</taxon>
    </lineage>
</organism>
<dbReference type="EMBL" id="CP014671">
    <property type="protein sequence ID" value="ANX04920.1"/>
    <property type="molecule type" value="Genomic_DNA"/>
</dbReference>
<dbReference type="RefSeq" id="WP_068806086.1">
    <property type="nucleotide sequence ID" value="NZ_CP014671.1"/>
</dbReference>
<evidence type="ECO:0000256" key="3">
    <source>
        <dbReference type="ARBA" id="ARBA00022723"/>
    </source>
</evidence>
<dbReference type="KEGG" id="gbi:PG2T_12565"/>
<dbReference type="OrthoDB" id="5443440at2"/>
<evidence type="ECO:0000259" key="6">
    <source>
        <dbReference type="SMART" id="SM00849"/>
    </source>
</evidence>
<reference evidence="8" key="1">
    <citation type="submission" date="2016-03" db="EMBL/GenBank/DDBJ databases">
        <title>Complete genome sequence of Solimmundus cernigliae, representing a novel lineage of polycyclic aromatic hydrocarbon degraders within the Gammaproteobacteria.</title>
        <authorList>
            <person name="Singleton D.R."/>
            <person name="Dickey A.N."/>
            <person name="Scholl E.H."/>
            <person name="Wright F.A."/>
            <person name="Aitken M.D."/>
        </authorList>
    </citation>
    <scope>NUCLEOTIDE SEQUENCE [LARGE SCALE GENOMIC DNA]</scope>
    <source>
        <strain evidence="8">TR3.2</strain>
    </source>
</reference>
<dbReference type="InterPro" id="IPR051013">
    <property type="entry name" value="MBL_superfamily_lactonases"/>
</dbReference>
<dbReference type="SUPFAM" id="SSF56281">
    <property type="entry name" value="Metallo-hydrolase/oxidoreductase"/>
    <property type="match status" value="1"/>
</dbReference>
<dbReference type="STRING" id="1810504.PG2T_12565"/>
<dbReference type="Pfam" id="PF00753">
    <property type="entry name" value="Lactamase_B"/>
    <property type="match status" value="1"/>
</dbReference>
<evidence type="ECO:0000256" key="2">
    <source>
        <dbReference type="ARBA" id="ARBA00007749"/>
    </source>
</evidence>
<dbReference type="InterPro" id="IPR001279">
    <property type="entry name" value="Metallo-B-lactamas"/>
</dbReference>
<evidence type="ECO:0000313" key="7">
    <source>
        <dbReference type="EMBL" id="ANX04920.1"/>
    </source>
</evidence>